<dbReference type="Pfam" id="PF01055">
    <property type="entry name" value="Glyco_hydro_31_2nd"/>
    <property type="match status" value="1"/>
</dbReference>
<dbReference type="InterPro" id="IPR011013">
    <property type="entry name" value="Gal_mutarotase_sf_dom"/>
</dbReference>
<dbReference type="Pfam" id="PF17137">
    <property type="entry name" value="DUF5110"/>
    <property type="match status" value="1"/>
</dbReference>
<dbReference type="InterPro" id="IPR000322">
    <property type="entry name" value="Glyco_hydro_31_TIM"/>
</dbReference>
<feature type="domain" description="Glycoside hydrolase family 31 TIM barrel" evidence="5">
    <location>
        <begin position="251"/>
        <end position="579"/>
    </location>
</feature>
<dbReference type="InterPro" id="IPR048395">
    <property type="entry name" value="Glyco_hydro_31_C"/>
</dbReference>
<dbReference type="InterPro" id="IPR033403">
    <property type="entry name" value="DUF5110"/>
</dbReference>
<feature type="domain" description="Glycoside hydrolase family 31 N-terminal" evidence="6">
    <location>
        <begin position="38"/>
        <end position="209"/>
    </location>
</feature>
<reference evidence="11" key="1">
    <citation type="submission" date="2016-09" db="EMBL/GenBank/DDBJ databases">
        <authorList>
            <person name="Chen S."/>
            <person name="Walker E."/>
        </authorList>
    </citation>
    <scope>NUCLEOTIDE SEQUENCE [LARGE SCALE GENOMIC DNA]</scope>
    <source>
        <strain evidence="11">MSU</strain>
    </source>
</reference>
<dbReference type="AlphaFoldDB" id="A0A1S1J400"/>
<evidence type="ECO:0000313" key="12">
    <source>
        <dbReference type="Proteomes" id="UP000198319"/>
    </source>
</evidence>
<dbReference type="SUPFAM" id="SSF51011">
    <property type="entry name" value="Glycosyl hydrolase domain"/>
    <property type="match status" value="1"/>
</dbReference>
<dbReference type="Gene3D" id="3.20.20.80">
    <property type="entry name" value="Glycosidases"/>
    <property type="match status" value="1"/>
</dbReference>
<dbReference type="EMBL" id="MUHG01000016">
    <property type="protein sequence ID" value="OXB20187.1"/>
    <property type="molecule type" value="Genomic_DNA"/>
</dbReference>
<dbReference type="SUPFAM" id="SSF51445">
    <property type="entry name" value="(Trans)glycosidases"/>
    <property type="match status" value="1"/>
</dbReference>
<dbReference type="InterPro" id="IPR030458">
    <property type="entry name" value="Glyco_hydro_31_AS"/>
</dbReference>
<evidence type="ECO:0000313" key="11">
    <source>
        <dbReference type="Proteomes" id="UP000180252"/>
    </source>
</evidence>
<dbReference type="RefSeq" id="WP_070908184.1">
    <property type="nucleotide sequence ID" value="NZ_MIKE01000025.1"/>
</dbReference>
<keyword evidence="3 4" id="KW-0326">Glycosidase</keyword>
<keyword evidence="2 4" id="KW-0378">Hydrolase</keyword>
<dbReference type="STRING" id="1278819.BHE19_15270"/>
<proteinExistence type="inferred from homology"/>
<dbReference type="PROSITE" id="PS00129">
    <property type="entry name" value="GLYCOSYL_HYDROL_F31_1"/>
    <property type="match status" value="1"/>
</dbReference>
<evidence type="ECO:0000256" key="1">
    <source>
        <dbReference type="ARBA" id="ARBA00007806"/>
    </source>
</evidence>
<comment type="similarity">
    <text evidence="1 4">Belongs to the glycosyl hydrolase 31 family.</text>
</comment>
<dbReference type="GO" id="GO:0005975">
    <property type="term" value="P:carbohydrate metabolic process"/>
    <property type="evidence" value="ECO:0007669"/>
    <property type="project" value="InterPro"/>
</dbReference>
<evidence type="ECO:0000259" key="7">
    <source>
        <dbReference type="Pfam" id="PF17137"/>
    </source>
</evidence>
<feature type="domain" description="DUF5110" evidence="7">
    <location>
        <begin position="689"/>
        <end position="757"/>
    </location>
</feature>
<evidence type="ECO:0000256" key="3">
    <source>
        <dbReference type="ARBA" id="ARBA00023295"/>
    </source>
</evidence>
<reference evidence="9" key="2">
    <citation type="submission" date="2016-09" db="EMBL/GenBank/DDBJ databases">
        <authorList>
            <person name="Capua I."/>
            <person name="De Benedictis P."/>
            <person name="Joannis T."/>
            <person name="Lombin L.H."/>
            <person name="Cattoli G."/>
        </authorList>
    </citation>
    <scope>NUCLEOTIDE SEQUENCE [LARGE SCALE GENOMIC DNA]</scope>
    <source>
        <strain evidence="9">MSU</strain>
    </source>
</reference>
<organism evidence="9 11">
    <name type="scientific">Flavobacterium tructae</name>
    <dbReference type="NCBI Taxonomy" id="1114873"/>
    <lineage>
        <taxon>Bacteria</taxon>
        <taxon>Pseudomonadati</taxon>
        <taxon>Bacteroidota</taxon>
        <taxon>Flavobacteriia</taxon>
        <taxon>Flavobacteriales</taxon>
        <taxon>Flavobacteriaceae</taxon>
        <taxon>Flavobacterium</taxon>
    </lineage>
</organism>
<dbReference type="PANTHER" id="PTHR22762:SF120">
    <property type="entry name" value="HETEROGLYCAN GLUCOSIDASE 1"/>
    <property type="match status" value="1"/>
</dbReference>
<dbReference type="Proteomes" id="UP000198319">
    <property type="component" value="Unassembled WGS sequence"/>
</dbReference>
<evidence type="ECO:0000313" key="10">
    <source>
        <dbReference type="EMBL" id="OXB20187.1"/>
    </source>
</evidence>
<dbReference type="OrthoDB" id="176168at2"/>
<reference evidence="10 12" key="3">
    <citation type="submission" date="2016-11" db="EMBL/GenBank/DDBJ databases">
        <title>Whole genomes of Flavobacteriaceae.</title>
        <authorList>
            <person name="Stine C."/>
            <person name="Li C."/>
            <person name="Tadesse D."/>
        </authorList>
    </citation>
    <scope>NUCLEOTIDE SEQUENCE [LARGE SCALE GENOMIC DNA]</scope>
    <source>
        <strain evidence="10 12">ATCC BAA-2541</strain>
    </source>
</reference>
<feature type="domain" description="Glycosyl hydrolase family 31 C-terminal" evidence="8">
    <location>
        <begin position="587"/>
        <end position="673"/>
    </location>
</feature>
<dbReference type="Gene3D" id="2.60.40.1180">
    <property type="entry name" value="Golgi alpha-mannosidase II"/>
    <property type="match status" value="2"/>
</dbReference>
<name>A0A1S1J400_9FLAO</name>
<accession>A0A1S1J400</accession>
<dbReference type="EMBL" id="MIKE01000025">
    <property type="protein sequence ID" value="OHT44274.1"/>
    <property type="molecule type" value="Genomic_DNA"/>
</dbReference>
<dbReference type="GO" id="GO:0030246">
    <property type="term" value="F:carbohydrate binding"/>
    <property type="evidence" value="ECO:0007669"/>
    <property type="project" value="InterPro"/>
</dbReference>
<dbReference type="CDD" id="cd06604">
    <property type="entry name" value="GH31_glucosidase_II_MalA"/>
    <property type="match status" value="1"/>
</dbReference>
<protein>
    <submittedName>
        <fullName evidence="9">Glycosyl hydrolase</fullName>
    </submittedName>
</protein>
<dbReference type="PANTHER" id="PTHR22762">
    <property type="entry name" value="ALPHA-GLUCOSIDASE"/>
    <property type="match status" value="1"/>
</dbReference>
<dbReference type="Gene3D" id="2.60.40.1760">
    <property type="entry name" value="glycosyl hydrolase (family 31)"/>
    <property type="match status" value="1"/>
</dbReference>
<gene>
    <name evidence="10" type="ORF">B0A71_09050</name>
    <name evidence="9" type="ORF">BHE19_15270</name>
</gene>
<keyword evidence="12" id="KW-1185">Reference proteome</keyword>
<evidence type="ECO:0000259" key="5">
    <source>
        <dbReference type="Pfam" id="PF01055"/>
    </source>
</evidence>
<dbReference type="InterPro" id="IPR025887">
    <property type="entry name" value="Glyco_hydro_31_N_dom"/>
</dbReference>
<dbReference type="InterPro" id="IPR017853">
    <property type="entry name" value="GH"/>
</dbReference>
<evidence type="ECO:0000259" key="8">
    <source>
        <dbReference type="Pfam" id="PF21365"/>
    </source>
</evidence>
<evidence type="ECO:0000256" key="4">
    <source>
        <dbReference type="RuleBase" id="RU361185"/>
    </source>
</evidence>
<sequence>MITNTALEYKGDLYPSKIISHQHEGDSVFFHTDNKVILKVTILRDSLIRFRFTTKGYFSNDFSYAVDKTQLHGYNFLELTEEEAYFQIRTSKVKCKIQKRDLRLAIYDLHDFLILEDELGFHWEESYEYGGNIVKMSKSSKDGECFYGLGDKATQMNLKGKRLENFATDQYAYQKEQDPLYKVVPFYIGLHNKVSYGIFFDNTFRTFFDFCQERRNVTSFWAEGGEMNYYFIYGPQMQDVVTTYTDLTGKPELPPLWVLGYHQCKWSYYPESKVKEITSKFRELKIPCDAIYLDIDYMEGFRCFTWNKNYFPDPKKMVAELAEDGFKTVVIIDPGIKIDKEYWVYQEALEKDYFCKRADGPYMKGKVWPGECNFPDYTNPVVREWWAGLFKELISDIGVKGVWNDMNEPAVMEVPNKTFPTDVRHVYDGNPCSHRKAHNIYGTQMARATYHGVKRFVYPKRPFVITRSAYSGAQRYTSSWTGDNVATWEHLWIANIQVQRMSISGMGFTGSDIGGFAEQPTGELYARWIQLGVFHPFCRTHSSGDHGNQEPWAFDEEVINITRKFVSLRYQLLPYLYTMFWQYIEEGVPMLKPLVYYDQEDTQTHYRNDEFIFGNQILVCPILEPNAVGRRMYIPRGEWYNYWTNEFATGGREVWIDTKFDEIPVFVKAGAVIPKYPVQQYVGELEFDELTLDLYFKLGKEKSVVYEDAQDGYDYKKGRYSFLSFSTIGKEKELIVQLHKEGKYDTPYSKYKINLIGLPFKVTEIEIDNEKIVFDKEGFELNHFLIVDKEFNELHIIGE</sequence>
<dbReference type="Pfam" id="PF13802">
    <property type="entry name" value="Gal_mutarotas_2"/>
    <property type="match status" value="1"/>
</dbReference>
<evidence type="ECO:0000259" key="6">
    <source>
        <dbReference type="Pfam" id="PF13802"/>
    </source>
</evidence>
<dbReference type="SUPFAM" id="SSF74650">
    <property type="entry name" value="Galactose mutarotase-like"/>
    <property type="match status" value="1"/>
</dbReference>
<dbReference type="GO" id="GO:0004553">
    <property type="term" value="F:hydrolase activity, hydrolyzing O-glycosyl compounds"/>
    <property type="evidence" value="ECO:0007669"/>
    <property type="project" value="InterPro"/>
</dbReference>
<dbReference type="CDD" id="cd14752">
    <property type="entry name" value="GH31_N"/>
    <property type="match status" value="1"/>
</dbReference>
<comment type="caution">
    <text evidence="9">The sequence shown here is derived from an EMBL/GenBank/DDBJ whole genome shotgun (WGS) entry which is preliminary data.</text>
</comment>
<dbReference type="Proteomes" id="UP000180252">
    <property type="component" value="Unassembled WGS sequence"/>
</dbReference>
<dbReference type="InterPro" id="IPR013780">
    <property type="entry name" value="Glyco_hydro_b"/>
</dbReference>
<evidence type="ECO:0000313" key="9">
    <source>
        <dbReference type="EMBL" id="OHT44274.1"/>
    </source>
</evidence>
<evidence type="ECO:0000256" key="2">
    <source>
        <dbReference type="ARBA" id="ARBA00022801"/>
    </source>
</evidence>
<dbReference type="Pfam" id="PF21365">
    <property type="entry name" value="Glyco_hydro_31_3rd"/>
    <property type="match status" value="1"/>
</dbReference>